<dbReference type="EMBL" id="CAJNOE010000422">
    <property type="protein sequence ID" value="CAF1208268.1"/>
    <property type="molecule type" value="Genomic_DNA"/>
</dbReference>
<evidence type="ECO:0000313" key="4">
    <source>
        <dbReference type="Proteomes" id="UP000663860"/>
    </source>
</evidence>
<proteinExistence type="predicted"/>
<protein>
    <recommendedName>
        <fullName evidence="5">Secreted protein</fullName>
    </recommendedName>
</protein>
<feature type="signal peptide" evidence="1">
    <location>
        <begin position="1"/>
        <end position="24"/>
    </location>
</feature>
<name>A0A814WXW4_9BILA</name>
<reference evidence="2" key="1">
    <citation type="submission" date="2021-02" db="EMBL/GenBank/DDBJ databases">
        <authorList>
            <person name="Nowell W R."/>
        </authorList>
    </citation>
    <scope>NUCLEOTIDE SEQUENCE</scope>
</reference>
<evidence type="ECO:0000313" key="2">
    <source>
        <dbReference type="EMBL" id="CAF1208268.1"/>
    </source>
</evidence>
<keyword evidence="1" id="KW-0732">Signal</keyword>
<organism evidence="2 4">
    <name type="scientific">Adineta steineri</name>
    <dbReference type="NCBI Taxonomy" id="433720"/>
    <lineage>
        <taxon>Eukaryota</taxon>
        <taxon>Metazoa</taxon>
        <taxon>Spiralia</taxon>
        <taxon>Gnathifera</taxon>
        <taxon>Rotifera</taxon>
        <taxon>Eurotatoria</taxon>
        <taxon>Bdelloidea</taxon>
        <taxon>Adinetida</taxon>
        <taxon>Adinetidae</taxon>
        <taxon>Adineta</taxon>
    </lineage>
</organism>
<sequence length="131" mass="15102">MSRICFFLSILITIFLLQISNLHSIAIHSGTNNHILKDNDDNQHIQNNLFYLIKNILEETNADEQLILLNQLREYLNFMCTTGYLGSSHAYACQRVNDIIHQHHDSSNIEQRSIQKRFFCNGFIGCKSTSG</sequence>
<feature type="chain" id="PRO_5035603420" description="Secreted protein" evidence="1">
    <location>
        <begin position="25"/>
        <end position="131"/>
    </location>
</feature>
<dbReference type="EMBL" id="CAJOBB010000750">
    <property type="protein sequence ID" value="CAF3743547.1"/>
    <property type="molecule type" value="Genomic_DNA"/>
</dbReference>
<gene>
    <name evidence="2" type="ORF">IZO911_LOCUS29021</name>
    <name evidence="3" type="ORF">KXQ929_LOCUS13808</name>
</gene>
<dbReference type="Proteomes" id="UP000663860">
    <property type="component" value="Unassembled WGS sequence"/>
</dbReference>
<evidence type="ECO:0000256" key="1">
    <source>
        <dbReference type="SAM" id="SignalP"/>
    </source>
</evidence>
<dbReference type="AlphaFoldDB" id="A0A814WXW4"/>
<evidence type="ECO:0008006" key="5">
    <source>
        <dbReference type="Google" id="ProtNLM"/>
    </source>
</evidence>
<evidence type="ECO:0000313" key="3">
    <source>
        <dbReference type="EMBL" id="CAF3743547.1"/>
    </source>
</evidence>
<comment type="caution">
    <text evidence="2">The sequence shown here is derived from an EMBL/GenBank/DDBJ whole genome shotgun (WGS) entry which is preliminary data.</text>
</comment>
<dbReference type="Proteomes" id="UP000663868">
    <property type="component" value="Unassembled WGS sequence"/>
</dbReference>
<accession>A0A814WXW4</accession>